<protein>
    <submittedName>
        <fullName evidence="3">Uncharacterized protein</fullName>
    </submittedName>
</protein>
<sequence length="127" mass="14203">MKPRYLDAIIDLAYGGLIFVSVVLIVVEGTRVGLALGLGVLVSYALHVIWKMARFDPEWMTREVEETVEDAVEQTIGEQVDTVQQRIETVDERIDRRPREDEIEDLLEETVADEAAGGEDGTDDAAR</sequence>
<dbReference type="Proteomes" id="UP000011511">
    <property type="component" value="Unassembled WGS sequence"/>
</dbReference>
<dbReference type="eggNOG" id="arCOG07580">
    <property type="taxonomic scope" value="Archaea"/>
</dbReference>
<evidence type="ECO:0000256" key="1">
    <source>
        <dbReference type="SAM" id="MobiDB-lite"/>
    </source>
</evidence>
<gene>
    <name evidence="3" type="ORF">C485_13645</name>
</gene>
<organism evidence="3 4">
    <name type="scientific">Natrinema altunense (strain JCM 12890 / CGMCC 1.3731 / AJ2)</name>
    <dbReference type="NCBI Taxonomy" id="1227494"/>
    <lineage>
        <taxon>Archaea</taxon>
        <taxon>Methanobacteriati</taxon>
        <taxon>Methanobacteriota</taxon>
        <taxon>Stenosarchaea group</taxon>
        <taxon>Halobacteria</taxon>
        <taxon>Halobacteriales</taxon>
        <taxon>Natrialbaceae</taxon>
        <taxon>Natrinema</taxon>
    </lineage>
</organism>
<keyword evidence="2" id="KW-0812">Transmembrane</keyword>
<keyword evidence="4" id="KW-1185">Reference proteome</keyword>
<evidence type="ECO:0000313" key="4">
    <source>
        <dbReference type="Proteomes" id="UP000011511"/>
    </source>
</evidence>
<feature type="transmembrane region" description="Helical" evidence="2">
    <location>
        <begin position="32"/>
        <end position="50"/>
    </location>
</feature>
<dbReference type="AlphaFoldDB" id="L9ZG64"/>
<keyword evidence="2" id="KW-1133">Transmembrane helix</keyword>
<evidence type="ECO:0000256" key="2">
    <source>
        <dbReference type="SAM" id="Phobius"/>
    </source>
</evidence>
<name>L9ZG64_NATA2</name>
<dbReference type="PATRIC" id="fig|1227494.3.peg.2739"/>
<feature type="region of interest" description="Disordered" evidence="1">
    <location>
        <begin position="94"/>
        <end position="127"/>
    </location>
</feature>
<dbReference type="RefSeq" id="WP_007109987.1">
    <property type="nucleotide sequence ID" value="NZ_AOIK01000033.1"/>
</dbReference>
<accession>L9ZG64</accession>
<keyword evidence="2" id="KW-0472">Membrane</keyword>
<reference evidence="3 4" key="1">
    <citation type="journal article" date="2014" name="PLoS Genet.">
        <title>Phylogenetically driven sequencing of extremely halophilic archaea reveals strategies for static and dynamic osmo-response.</title>
        <authorList>
            <person name="Becker E.A."/>
            <person name="Seitzer P.M."/>
            <person name="Tritt A."/>
            <person name="Larsen D."/>
            <person name="Krusor M."/>
            <person name="Yao A.I."/>
            <person name="Wu D."/>
            <person name="Madern D."/>
            <person name="Eisen J.A."/>
            <person name="Darling A.E."/>
            <person name="Facciotti M.T."/>
        </authorList>
    </citation>
    <scope>NUCLEOTIDE SEQUENCE [LARGE SCALE GENOMIC DNA]</scope>
    <source>
        <strain evidence="3 4">JCM 12890</strain>
    </source>
</reference>
<feature type="transmembrane region" description="Helical" evidence="2">
    <location>
        <begin position="5"/>
        <end position="26"/>
    </location>
</feature>
<dbReference type="EMBL" id="AOIK01000033">
    <property type="protein sequence ID" value="ELY85016.1"/>
    <property type="molecule type" value="Genomic_DNA"/>
</dbReference>
<comment type="caution">
    <text evidence="3">The sequence shown here is derived from an EMBL/GenBank/DDBJ whole genome shotgun (WGS) entry which is preliminary data.</text>
</comment>
<feature type="compositionally biased region" description="Acidic residues" evidence="1">
    <location>
        <begin position="101"/>
        <end position="127"/>
    </location>
</feature>
<evidence type="ECO:0000313" key="3">
    <source>
        <dbReference type="EMBL" id="ELY85016.1"/>
    </source>
</evidence>
<proteinExistence type="predicted"/>